<organism evidence="11 12">
    <name type="scientific">Atta colombica</name>
    <dbReference type="NCBI Taxonomy" id="520822"/>
    <lineage>
        <taxon>Eukaryota</taxon>
        <taxon>Metazoa</taxon>
        <taxon>Ecdysozoa</taxon>
        <taxon>Arthropoda</taxon>
        <taxon>Hexapoda</taxon>
        <taxon>Insecta</taxon>
        <taxon>Pterygota</taxon>
        <taxon>Neoptera</taxon>
        <taxon>Endopterygota</taxon>
        <taxon>Hymenoptera</taxon>
        <taxon>Apocrita</taxon>
        <taxon>Aculeata</taxon>
        <taxon>Formicoidea</taxon>
        <taxon>Formicidae</taxon>
        <taxon>Myrmicinae</taxon>
        <taxon>Atta</taxon>
    </lineage>
</organism>
<dbReference type="STRING" id="520822.A0A195BZD8"/>
<feature type="domain" description="Peptidase M16 C-terminal" evidence="9">
    <location>
        <begin position="279"/>
        <end position="463"/>
    </location>
</feature>
<dbReference type="Gene3D" id="3.30.830.10">
    <property type="entry name" value="Metalloenzyme, LuxS/M16 peptidase-like"/>
    <property type="match status" value="4"/>
</dbReference>
<evidence type="ECO:0000259" key="9">
    <source>
        <dbReference type="Pfam" id="PF05193"/>
    </source>
</evidence>
<protein>
    <submittedName>
        <fullName evidence="11">Nardilysin</fullName>
    </submittedName>
</protein>
<dbReference type="Pfam" id="PF16187">
    <property type="entry name" value="Peptidase_M16_M"/>
    <property type="match status" value="1"/>
</dbReference>
<dbReference type="FunFam" id="3.30.830.10:FF:000005">
    <property type="entry name" value="nardilysin isoform X1"/>
    <property type="match status" value="1"/>
</dbReference>
<dbReference type="InterPro" id="IPR050626">
    <property type="entry name" value="Peptidase_M16"/>
</dbReference>
<accession>A0A195BZD8</accession>
<feature type="domain" description="Peptidase M16 middle/third" evidence="10">
    <location>
        <begin position="473"/>
        <end position="746"/>
    </location>
</feature>
<keyword evidence="5" id="KW-0862">Zinc</keyword>
<feature type="domain" description="Peptidase M16 N-terminal" evidence="8">
    <location>
        <begin position="154"/>
        <end position="255"/>
    </location>
</feature>
<dbReference type="GO" id="GO:0006508">
    <property type="term" value="P:proteolysis"/>
    <property type="evidence" value="ECO:0007669"/>
    <property type="project" value="UniProtKB-KW"/>
</dbReference>
<dbReference type="InterPro" id="IPR007863">
    <property type="entry name" value="Peptidase_M16_C"/>
</dbReference>
<evidence type="ECO:0000313" key="11">
    <source>
        <dbReference type="EMBL" id="KYM93291.1"/>
    </source>
</evidence>
<feature type="region of interest" description="Disordered" evidence="7">
    <location>
        <begin position="71"/>
        <end position="103"/>
    </location>
</feature>
<dbReference type="EMBL" id="KQ976394">
    <property type="protein sequence ID" value="KYM93291.1"/>
    <property type="molecule type" value="Genomic_DNA"/>
</dbReference>
<evidence type="ECO:0000256" key="4">
    <source>
        <dbReference type="ARBA" id="ARBA00022801"/>
    </source>
</evidence>
<evidence type="ECO:0000259" key="8">
    <source>
        <dbReference type="Pfam" id="PF00675"/>
    </source>
</evidence>
<evidence type="ECO:0000259" key="10">
    <source>
        <dbReference type="Pfam" id="PF16187"/>
    </source>
</evidence>
<evidence type="ECO:0000313" key="12">
    <source>
        <dbReference type="Proteomes" id="UP000078540"/>
    </source>
</evidence>
<keyword evidence="4" id="KW-0378">Hydrolase</keyword>
<proteinExistence type="inferred from homology"/>
<comment type="similarity">
    <text evidence="1">Belongs to the peptidase M16 family.</text>
</comment>
<dbReference type="InterPro" id="IPR011249">
    <property type="entry name" value="Metalloenz_LuxS/M16"/>
</dbReference>
<dbReference type="AlphaFoldDB" id="A0A195BZD8"/>
<evidence type="ECO:0000256" key="1">
    <source>
        <dbReference type="ARBA" id="ARBA00007261"/>
    </source>
</evidence>
<sequence length="1013" mass="119404">MAIHGNDRSPPRPAGPTYISASRLSRVENELERGTSAGRHDIANNIKVIAARPLRRSAITFDCPWNRQNDATAFTESPESPRRVGQNQAERTTEGKKYLEPPDKSEYDKAEYRVVRLQNGLTALLISGLEGANYDDMNYNDLEKSSSSKREIPKRMVFMGSKKYPENFNEFISFYGGTTNSATDCEYTRFYFDISVKRLEPALDHFVQFFIDHRPLIKKDAITREREVIENEFQSSYLSCDKNRKELVLAHIARIRPPPNRIHWKELTSHTNIDDDKLYEELHKFRERHYSAHRMMLAIQARLPLDTLEKYVTDSFAGILRNWLPFDSFTTFENDKFFDTLVFKNMYKVRSIKDISQLHVIWIWPSILNKYRSKPFKYISSIIENKGSGSLTSYLRKKMWALDLFCGNCDNDNGFGYNSKYVLFEIIVELSREGQQHLNDVLDAIFSFIKLVKKTGPQEWIYNEFYKIGENNFRFFSKHDDVFDLCKSMHFYPSRDYLTGKHNYFEYNPEAIQEYLNFLTPETVNIMNFGNDLALDTTCFKTYCSITALPKELIEYWKSIEPLPEFNLSLSNAFLIDNISLIPVSTETSKYPVKVHDNHILQIWYRPKFYWPTCHINLHIVCSLSIRTPRGTALLDMYCNVLKYLLIEELHPAITAGFDYVIDVSEDAIGITIQMSGFSEKLPTLLMIITKHIVHLASVSKNLFEVIKTQQLKAYYNKFMETEEFIKNVKLWILKSPYHTYLHKYESLYKCIFLEDFQYFAKSFNNFFYIQCLVQGNITKDCTIDIMQFFIAQINCQHFNSITNQFVRVAMIPQRKSNYCKLKNINHTYVNSVITNYYQIGIATIESSVLIELILMIMKEPLMHLLRTEGLDYISWDYRDINKISGYSITVYSQANKYTFEHINHLIEGFLISFKMILMQFSESKLYHFKEKLRILKQRYDAEILKNEVNRNWSEITKQQYIFNRYEKEALTIENINMYKLITFFEKYMYRRRNHKKLSVCMEGTPKEIVLSK</sequence>
<name>A0A195BZD8_9HYME</name>
<reference evidence="11 12" key="1">
    <citation type="submission" date="2015-09" db="EMBL/GenBank/DDBJ databases">
        <title>Atta colombica WGS genome.</title>
        <authorList>
            <person name="Nygaard S."/>
            <person name="Hu H."/>
            <person name="Boomsma J."/>
            <person name="Zhang G."/>
        </authorList>
    </citation>
    <scope>NUCLEOTIDE SEQUENCE [LARGE SCALE GENOMIC DNA]</scope>
    <source>
        <strain evidence="11">Treedump-2</strain>
        <tissue evidence="11">Whole body</tissue>
    </source>
</reference>
<keyword evidence="2" id="KW-0645">Protease</keyword>
<dbReference type="InterPro" id="IPR032632">
    <property type="entry name" value="Peptidase_M16_M"/>
</dbReference>
<keyword evidence="6" id="KW-0482">Metalloprotease</keyword>
<dbReference type="PANTHER" id="PTHR43690:SF18">
    <property type="entry name" value="INSULIN-DEGRADING ENZYME-RELATED"/>
    <property type="match status" value="1"/>
</dbReference>
<dbReference type="Proteomes" id="UP000078540">
    <property type="component" value="Unassembled WGS sequence"/>
</dbReference>
<dbReference type="GO" id="GO:0008237">
    <property type="term" value="F:metallopeptidase activity"/>
    <property type="evidence" value="ECO:0007669"/>
    <property type="project" value="UniProtKB-KW"/>
</dbReference>
<dbReference type="PANTHER" id="PTHR43690">
    <property type="entry name" value="NARDILYSIN"/>
    <property type="match status" value="1"/>
</dbReference>
<evidence type="ECO:0000256" key="6">
    <source>
        <dbReference type="ARBA" id="ARBA00023049"/>
    </source>
</evidence>
<dbReference type="Pfam" id="PF00675">
    <property type="entry name" value="Peptidase_M16"/>
    <property type="match status" value="1"/>
</dbReference>
<keyword evidence="12" id="KW-1185">Reference proteome</keyword>
<keyword evidence="3" id="KW-0479">Metal-binding</keyword>
<feature type="compositionally biased region" description="Basic and acidic residues" evidence="7">
    <location>
        <begin position="91"/>
        <end position="103"/>
    </location>
</feature>
<gene>
    <name evidence="11" type="ORF">ALC53_00227</name>
</gene>
<evidence type="ECO:0000256" key="2">
    <source>
        <dbReference type="ARBA" id="ARBA00022670"/>
    </source>
</evidence>
<dbReference type="GO" id="GO:0046872">
    <property type="term" value="F:metal ion binding"/>
    <property type="evidence" value="ECO:0007669"/>
    <property type="project" value="UniProtKB-KW"/>
</dbReference>
<evidence type="ECO:0000256" key="3">
    <source>
        <dbReference type="ARBA" id="ARBA00022723"/>
    </source>
</evidence>
<evidence type="ECO:0000256" key="5">
    <source>
        <dbReference type="ARBA" id="ARBA00022833"/>
    </source>
</evidence>
<evidence type="ECO:0000256" key="7">
    <source>
        <dbReference type="SAM" id="MobiDB-lite"/>
    </source>
</evidence>
<dbReference type="Pfam" id="PF05193">
    <property type="entry name" value="Peptidase_M16_C"/>
    <property type="match status" value="1"/>
</dbReference>
<dbReference type="InterPro" id="IPR011765">
    <property type="entry name" value="Pept_M16_N"/>
</dbReference>
<dbReference type="SUPFAM" id="SSF63411">
    <property type="entry name" value="LuxS/MPP-like metallohydrolase"/>
    <property type="match status" value="4"/>
</dbReference>